<accession>A0ABT3P9W0</accession>
<keyword evidence="2" id="KW-1185">Reference proteome</keyword>
<name>A0ABT3P9W0_9ALTE</name>
<proteinExistence type="predicted"/>
<comment type="caution">
    <text evidence="1">The sequence shown here is derived from an EMBL/GenBank/DDBJ whole genome shotgun (WGS) entry which is preliminary data.</text>
</comment>
<dbReference type="EMBL" id="JAPFRD010000011">
    <property type="protein sequence ID" value="MCW8109572.1"/>
    <property type="molecule type" value="Genomic_DNA"/>
</dbReference>
<sequence length="123" mass="14043">MNPSDKRFYLETKGYTIIDSPAGSWAQRDHNQWHAQILSQTNNWQKWQLLLNPRPCFGVTPGVARLFADSLCEFERKGCEFMGLNARCVSARIWYAAVSKYPHPTLCLGKGEEDFSVLFEAIA</sequence>
<gene>
    <name evidence="1" type="ORF">OPS25_13770</name>
</gene>
<evidence type="ECO:0000313" key="2">
    <source>
        <dbReference type="Proteomes" id="UP001142810"/>
    </source>
</evidence>
<organism evidence="1 2">
    <name type="scientific">Alteromonas aquimaris</name>
    <dbReference type="NCBI Taxonomy" id="2998417"/>
    <lineage>
        <taxon>Bacteria</taxon>
        <taxon>Pseudomonadati</taxon>
        <taxon>Pseudomonadota</taxon>
        <taxon>Gammaproteobacteria</taxon>
        <taxon>Alteromonadales</taxon>
        <taxon>Alteromonadaceae</taxon>
        <taxon>Alteromonas/Salinimonas group</taxon>
        <taxon>Alteromonas</taxon>
    </lineage>
</organism>
<protein>
    <submittedName>
        <fullName evidence="1">Uncharacterized protein</fullName>
    </submittedName>
</protein>
<dbReference type="RefSeq" id="WP_265618357.1">
    <property type="nucleotide sequence ID" value="NZ_JAPFRD010000011.1"/>
</dbReference>
<reference evidence="1" key="1">
    <citation type="submission" date="2022-11" db="EMBL/GenBank/DDBJ databases">
        <title>Alteromonas sp. nov., isolated from sea water of the Qingdao.</title>
        <authorList>
            <person name="Wang Q."/>
        </authorList>
    </citation>
    <scope>NUCLEOTIDE SEQUENCE</scope>
    <source>
        <strain evidence="1">ASW11-7</strain>
    </source>
</reference>
<dbReference type="Proteomes" id="UP001142810">
    <property type="component" value="Unassembled WGS sequence"/>
</dbReference>
<evidence type="ECO:0000313" key="1">
    <source>
        <dbReference type="EMBL" id="MCW8109572.1"/>
    </source>
</evidence>